<dbReference type="Proteomes" id="UP000838763">
    <property type="component" value="Unassembled WGS sequence"/>
</dbReference>
<organism evidence="7 8">
    <name type="scientific">Parascedosporium putredinis</name>
    <dbReference type="NCBI Taxonomy" id="1442378"/>
    <lineage>
        <taxon>Eukaryota</taxon>
        <taxon>Fungi</taxon>
        <taxon>Dikarya</taxon>
        <taxon>Ascomycota</taxon>
        <taxon>Pezizomycotina</taxon>
        <taxon>Sordariomycetes</taxon>
        <taxon>Hypocreomycetidae</taxon>
        <taxon>Microascales</taxon>
        <taxon>Microascaceae</taxon>
        <taxon>Parascedosporium</taxon>
    </lineage>
</organism>
<keyword evidence="2" id="KW-0285">Flavoprotein</keyword>
<evidence type="ECO:0000256" key="1">
    <source>
        <dbReference type="ARBA" id="ARBA00009183"/>
    </source>
</evidence>
<sequence>MSFSDSRFAYGPFAPHWVPRQYIENYFSIHKTDSYLVLNTTVERLTRIPPLVRDSPERWRLTLRKVDTLRHADVWWEEEYDAVVLANGHYSIPYIPDVVGLEAYMKTFPGRVVHSKTYREPHIYADKRVLIIGNSASGHDLSTDLIPWKPIVKEYLASGRIVFVDGSYLDDIDTVIYCTGYKPSFPFWDTRENGRPIYDYGLGKLVDGYLHTFFQDLPTLGIVGFPRVLTFRSFEYQAIALARLFAGRNATPLPSVDEQARWEKERLARTRQARRKFHDISWEDGETFEYLGALFKLAGLGTLKGQGRIPPALGEDLIWAVENIAKYPLHGRNGERRSEETQAMESPETSPGDDWVVVEGE</sequence>
<dbReference type="Gene3D" id="3.50.50.60">
    <property type="entry name" value="FAD/NAD(P)-binding domain"/>
    <property type="match status" value="3"/>
</dbReference>
<dbReference type="OrthoDB" id="66881at2759"/>
<dbReference type="AlphaFoldDB" id="A0A9P1M7N5"/>
<keyword evidence="5" id="KW-0560">Oxidoreductase</keyword>
<evidence type="ECO:0000256" key="6">
    <source>
        <dbReference type="SAM" id="MobiDB-lite"/>
    </source>
</evidence>
<evidence type="ECO:0000313" key="8">
    <source>
        <dbReference type="Proteomes" id="UP000838763"/>
    </source>
</evidence>
<dbReference type="InterPro" id="IPR050346">
    <property type="entry name" value="FMO-like"/>
</dbReference>
<evidence type="ECO:0000256" key="3">
    <source>
        <dbReference type="ARBA" id="ARBA00022827"/>
    </source>
</evidence>
<feature type="region of interest" description="Disordered" evidence="6">
    <location>
        <begin position="332"/>
        <end position="361"/>
    </location>
</feature>
<keyword evidence="8" id="KW-1185">Reference proteome</keyword>
<gene>
    <name evidence="7" type="ORF">PPNO1_LOCUS3060</name>
</gene>
<comment type="similarity">
    <text evidence="1">Belongs to the FMO family.</text>
</comment>
<dbReference type="InterPro" id="IPR036188">
    <property type="entry name" value="FAD/NAD-bd_sf"/>
</dbReference>
<evidence type="ECO:0000256" key="4">
    <source>
        <dbReference type="ARBA" id="ARBA00022857"/>
    </source>
</evidence>
<dbReference type="GO" id="GO:0004499">
    <property type="term" value="F:N,N-dimethylaniline monooxygenase activity"/>
    <property type="evidence" value="ECO:0007669"/>
    <property type="project" value="InterPro"/>
</dbReference>
<proteinExistence type="inferred from homology"/>
<reference evidence="7" key="1">
    <citation type="submission" date="2022-11" db="EMBL/GenBank/DDBJ databases">
        <authorList>
            <person name="Scott C."/>
            <person name="Bruce N."/>
        </authorList>
    </citation>
    <scope>NUCLEOTIDE SEQUENCE</scope>
</reference>
<dbReference type="PANTHER" id="PTHR23023">
    <property type="entry name" value="DIMETHYLANILINE MONOOXYGENASE"/>
    <property type="match status" value="1"/>
</dbReference>
<dbReference type="GO" id="GO:0050661">
    <property type="term" value="F:NADP binding"/>
    <property type="evidence" value="ECO:0007669"/>
    <property type="project" value="InterPro"/>
</dbReference>
<keyword evidence="3" id="KW-0274">FAD</keyword>
<dbReference type="SUPFAM" id="SSF51905">
    <property type="entry name" value="FAD/NAD(P)-binding domain"/>
    <property type="match status" value="2"/>
</dbReference>
<name>A0A9P1M7N5_9PEZI</name>
<evidence type="ECO:0000256" key="5">
    <source>
        <dbReference type="ARBA" id="ARBA00023002"/>
    </source>
</evidence>
<evidence type="ECO:0000256" key="2">
    <source>
        <dbReference type="ARBA" id="ARBA00022630"/>
    </source>
</evidence>
<dbReference type="InterPro" id="IPR000960">
    <property type="entry name" value="Flavin_mOase"/>
</dbReference>
<comment type="caution">
    <text evidence="7">The sequence shown here is derived from an EMBL/GenBank/DDBJ whole genome shotgun (WGS) entry which is preliminary data.</text>
</comment>
<dbReference type="EMBL" id="CALLCH030000007">
    <property type="protein sequence ID" value="CAI4213312.1"/>
    <property type="molecule type" value="Genomic_DNA"/>
</dbReference>
<keyword evidence="4" id="KW-0521">NADP</keyword>
<dbReference type="GO" id="GO:0050660">
    <property type="term" value="F:flavin adenine dinucleotide binding"/>
    <property type="evidence" value="ECO:0007669"/>
    <property type="project" value="InterPro"/>
</dbReference>
<dbReference type="PRINTS" id="PR00370">
    <property type="entry name" value="FMOXYGENASE"/>
</dbReference>
<evidence type="ECO:0000313" key="7">
    <source>
        <dbReference type="EMBL" id="CAI4213312.1"/>
    </source>
</evidence>
<dbReference type="InterPro" id="IPR020946">
    <property type="entry name" value="Flavin_mOase-like"/>
</dbReference>
<accession>A0A9P1M7N5</accession>
<protein>
    <recommendedName>
        <fullName evidence="9">Dimethylaniline monooxygenase</fullName>
    </recommendedName>
</protein>
<evidence type="ECO:0008006" key="9">
    <source>
        <dbReference type="Google" id="ProtNLM"/>
    </source>
</evidence>
<dbReference type="Pfam" id="PF00743">
    <property type="entry name" value="FMO-like"/>
    <property type="match status" value="2"/>
</dbReference>